<gene>
    <name evidence="12" type="ORF">PYK22_00317</name>
</gene>
<evidence type="ECO:0000259" key="11">
    <source>
        <dbReference type="Pfam" id="PF16332"/>
    </source>
</evidence>
<keyword evidence="6" id="KW-0472">Membrane</keyword>
<dbReference type="SUPFAM" id="SSF48230">
    <property type="entry name" value="Chondroitin AC/alginate lyase"/>
    <property type="match status" value="1"/>
</dbReference>
<evidence type="ECO:0000256" key="3">
    <source>
        <dbReference type="ARBA" id="ARBA00022692"/>
    </source>
</evidence>
<dbReference type="GO" id="GO:0016829">
    <property type="term" value="F:lyase activity"/>
    <property type="evidence" value="ECO:0007669"/>
    <property type="project" value="InterPro"/>
</dbReference>
<evidence type="ECO:0000256" key="7">
    <source>
        <dbReference type="ARBA" id="ARBA00023180"/>
    </source>
</evidence>
<evidence type="ECO:0000256" key="4">
    <source>
        <dbReference type="ARBA" id="ARBA00022729"/>
    </source>
</evidence>
<keyword evidence="4" id="KW-0732">Signal</keyword>
<sequence length="663" mass="75663">MVRDLIALLVISFLLFSSRSFPQDRYETLGPKDNPARASRRPHPLEELMRTRHATLRPELRGVHPRVFVTEEELELLRQRARTTHRELWQRALSQVRALRRDPPPAPAQERRAQNEVGIGIAEAAFAYRIEGDPRLLAAARKYMEAAVSYDVWGYYYNKPNVDLAAGHLLYGLGWGYDLLYHDLTEKERARYRDKLIKQARLLFDYYKPKPGRTYSYSQNHVFIPIAGLAVAAYALYDEVEDAPEWARLARAIYDRVLATYTPDGYYYEGFEYWVFATPWIIHYLDAHRHATGEDLYDQPGLRAMHKYVAHTMLPSGRDIFDFGDAFEGPLTRLRRGEDHQRTHPGGHLLSNYNLLYATAARFRDGEAQGVAEWLRKLGQLNAEDFWSLIWYDPTVQPVPIEKQARWHYFTDHEVIYWRSGWSKEAVAFAFKCGPPEGHHAAELLKRFSDWHLSSGHAHPDAGSFIIYAKGRYLTGDSGYAGVPLTAHHNTALVDGRGQAREGRGHDAFSGVPYDLLNRIRILEAKLGDKEVVIRADVTSAYMPELDLLRFEREFRFSAEGGFRIIDTLQLAKAHVITELIHADETIMPLGDDRFAIGGSDAKLIVSVEEPKTVRFRIEPNIVIAAGLPGSVDKGERQERGQRLAISSAGPVRDIRFALSLKL</sequence>
<dbReference type="Gene3D" id="2.70.98.70">
    <property type="match status" value="1"/>
</dbReference>
<comment type="subcellular location">
    <subcellularLocation>
        <location evidence="2">Cell envelope</location>
    </subcellularLocation>
    <subcellularLocation>
        <location evidence="1">Membrane</location>
        <topology evidence="1">Multi-pass membrane protein</topology>
    </subcellularLocation>
</comment>
<protein>
    <submittedName>
        <fullName evidence="12">Heparinase II/III-like protein</fullName>
    </submittedName>
</protein>
<dbReference type="STRING" id="454194.PYK22_00317"/>
<organism evidence="12 13">
    <name type="scientific">Pyrinomonas methylaliphatogenes</name>
    <dbReference type="NCBI Taxonomy" id="454194"/>
    <lineage>
        <taxon>Bacteria</taxon>
        <taxon>Pseudomonadati</taxon>
        <taxon>Acidobacteriota</taxon>
        <taxon>Blastocatellia</taxon>
        <taxon>Blastocatellales</taxon>
        <taxon>Pyrinomonadaceae</taxon>
        <taxon>Pyrinomonas</taxon>
    </lineage>
</organism>
<dbReference type="Pfam" id="PF16332">
    <property type="entry name" value="DUF4962"/>
    <property type="match status" value="1"/>
</dbReference>
<evidence type="ECO:0000313" key="13">
    <source>
        <dbReference type="Proteomes" id="UP000031518"/>
    </source>
</evidence>
<reference evidence="12 13" key="2">
    <citation type="submission" date="2015-01" db="EMBL/GenBank/DDBJ databases">
        <title>Complete genome sequence of Pyrinomonas methylaliphatogenes type strain K22T.</title>
        <authorList>
            <person name="Lee K.C.Y."/>
            <person name="Power J.F."/>
            <person name="Dunfield P.F."/>
            <person name="Morgan X.C."/>
            <person name="Huttenhower C."/>
            <person name="Stott M.B."/>
        </authorList>
    </citation>
    <scope>NUCLEOTIDE SEQUENCE [LARGE SCALE GENOMIC DNA]</scope>
    <source>
        <strain evidence="12 13">K22</strain>
    </source>
</reference>
<keyword evidence="8" id="KW-0413">Isomerase</keyword>
<keyword evidence="3" id="KW-0812">Transmembrane</keyword>
<evidence type="ECO:0000256" key="6">
    <source>
        <dbReference type="ARBA" id="ARBA00023136"/>
    </source>
</evidence>
<dbReference type="InterPro" id="IPR012480">
    <property type="entry name" value="Hepar_II_III_C"/>
</dbReference>
<dbReference type="RefSeq" id="WP_041973455.1">
    <property type="nucleotide sequence ID" value="NZ_CBXV010000001.1"/>
</dbReference>
<dbReference type="GO" id="GO:0016020">
    <property type="term" value="C:membrane"/>
    <property type="evidence" value="ECO:0007669"/>
    <property type="project" value="UniProtKB-SubCell"/>
</dbReference>
<proteinExistence type="predicted"/>
<accession>A0A0B6WVL2</accession>
<dbReference type="PANTHER" id="PTHR15532:SF5">
    <property type="entry name" value="SULFOTRANSFERASE DOMAIN-CONTAINING PROTEIN"/>
    <property type="match status" value="1"/>
</dbReference>
<dbReference type="Proteomes" id="UP000031518">
    <property type="component" value="Unassembled WGS sequence"/>
</dbReference>
<evidence type="ECO:0000256" key="5">
    <source>
        <dbReference type="ARBA" id="ARBA00022989"/>
    </source>
</evidence>
<name>A0A0B6WVL2_9BACT</name>
<dbReference type="InterPro" id="IPR052447">
    <property type="entry name" value="Dermatan-Sulfate_Isomerase"/>
</dbReference>
<feature type="domain" description="Heparinase II N-terminal" evidence="11">
    <location>
        <begin position="111"/>
        <end position="328"/>
    </location>
</feature>
<dbReference type="Pfam" id="PF07940">
    <property type="entry name" value="Hepar_II_III_C"/>
    <property type="match status" value="1"/>
</dbReference>
<reference evidence="12 13" key="1">
    <citation type="submission" date="2013-12" db="EMBL/GenBank/DDBJ databases">
        <authorList>
            <person name="Stott M."/>
        </authorList>
    </citation>
    <scope>NUCLEOTIDE SEQUENCE [LARGE SCALE GENOMIC DNA]</scope>
    <source>
        <strain evidence="12 13">K22</strain>
    </source>
</reference>
<evidence type="ECO:0000259" key="10">
    <source>
        <dbReference type="Pfam" id="PF07940"/>
    </source>
</evidence>
<dbReference type="InterPro" id="IPR032518">
    <property type="entry name" value="HepII_N"/>
</dbReference>
<feature type="domain" description="Heparinase II/III-like C-terminal" evidence="10">
    <location>
        <begin position="423"/>
        <end position="623"/>
    </location>
</feature>
<keyword evidence="13" id="KW-1185">Reference proteome</keyword>
<dbReference type="Gene3D" id="1.50.10.100">
    <property type="entry name" value="Chondroitin AC/alginate lyase"/>
    <property type="match status" value="1"/>
</dbReference>
<dbReference type="AlphaFoldDB" id="A0A0B6WVL2"/>
<dbReference type="OrthoDB" id="102330at2"/>
<dbReference type="EMBL" id="CBXV010000001">
    <property type="protein sequence ID" value="CDM64324.1"/>
    <property type="molecule type" value="Genomic_DNA"/>
</dbReference>
<keyword evidence="7" id="KW-0325">Glycoprotein</keyword>
<feature type="region of interest" description="Disordered" evidence="9">
    <location>
        <begin position="25"/>
        <end position="46"/>
    </location>
</feature>
<evidence type="ECO:0000256" key="8">
    <source>
        <dbReference type="ARBA" id="ARBA00023235"/>
    </source>
</evidence>
<evidence type="ECO:0000256" key="9">
    <source>
        <dbReference type="SAM" id="MobiDB-lite"/>
    </source>
</evidence>
<dbReference type="GO" id="GO:0030313">
    <property type="term" value="C:cell envelope"/>
    <property type="evidence" value="ECO:0007669"/>
    <property type="project" value="UniProtKB-SubCell"/>
</dbReference>
<keyword evidence="5" id="KW-1133">Transmembrane helix</keyword>
<evidence type="ECO:0000256" key="2">
    <source>
        <dbReference type="ARBA" id="ARBA00004196"/>
    </source>
</evidence>
<dbReference type="GO" id="GO:0047757">
    <property type="term" value="F:chondroitin-glucuronate 5-epimerase activity"/>
    <property type="evidence" value="ECO:0007669"/>
    <property type="project" value="TreeGrafter"/>
</dbReference>
<evidence type="ECO:0000256" key="1">
    <source>
        <dbReference type="ARBA" id="ARBA00004141"/>
    </source>
</evidence>
<dbReference type="InterPro" id="IPR008929">
    <property type="entry name" value="Chondroitin_lyas"/>
</dbReference>
<dbReference type="PANTHER" id="PTHR15532">
    <property type="match status" value="1"/>
</dbReference>
<evidence type="ECO:0000313" key="12">
    <source>
        <dbReference type="EMBL" id="CDM64324.1"/>
    </source>
</evidence>